<dbReference type="Gene3D" id="2.60.260.20">
    <property type="entry name" value="Urease metallochaperone UreE, N-terminal domain"/>
    <property type="match status" value="2"/>
</dbReference>
<dbReference type="Proteomes" id="UP000232323">
    <property type="component" value="Unassembled WGS sequence"/>
</dbReference>
<dbReference type="GO" id="GO:0006457">
    <property type="term" value="P:protein folding"/>
    <property type="evidence" value="ECO:0007669"/>
    <property type="project" value="InterPro"/>
</dbReference>
<dbReference type="PANTHER" id="PTHR44298">
    <property type="entry name" value="DNAJ HOMOLOG SUBFAMILY B MEMBER 11"/>
    <property type="match status" value="1"/>
</dbReference>
<dbReference type="InterPro" id="IPR036869">
    <property type="entry name" value="J_dom_sf"/>
</dbReference>
<reference evidence="4 5" key="1">
    <citation type="submission" date="2017-08" db="EMBL/GenBank/DDBJ databases">
        <title>Acidophilic green algal genome provides insights into adaptation to an acidic environment.</title>
        <authorList>
            <person name="Hirooka S."/>
            <person name="Hirose Y."/>
            <person name="Kanesaki Y."/>
            <person name="Higuchi S."/>
            <person name="Fujiwara T."/>
            <person name="Onuma R."/>
            <person name="Era A."/>
            <person name="Ohbayashi R."/>
            <person name="Uzuka A."/>
            <person name="Nozaki H."/>
            <person name="Yoshikawa H."/>
            <person name="Miyagishima S.Y."/>
        </authorList>
    </citation>
    <scope>NUCLEOTIDE SEQUENCE [LARGE SCALE GENOMIC DNA]</scope>
    <source>
        <strain evidence="4 5">NIES-2499</strain>
    </source>
</reference>
<protein>
    <recommendedName>
        <fullName evidence="3">J domain-containing protein</fullName>
    </recommendedName>
</protein>
<dbReference type="CDD" id="cd06257">
    <property type="entry name" value="DnaJ"/>
    <property type="match status" value="1"/>
</dbReference>
<accession>A0A250WXK5</accession>
<proteinExistence type="predicted"/>
<dbReference type="PANTHER" id="PTHR44298:SF1">
    <property type="entry name" value="DNAJ HOMOLOG SUBFAMILY B MEMBER 11"/>
    <property type="match status" value="1"/>
</dbReference>
<evidence type="ECO:0000256" key="1">
    <source>
        <dbReference type="ARBA" id="ARBA00022729"/>
    </source>
</evidence>
<dbReference type="InterPro" id="IPR001623">
    <property type="entry name" value="DnaJ_domain"/>
</dbReference>
<dbReference type="OrthoDB" id="550424at2759"/>
<dbReference type="SUPFAM" id="SSF46565">
    <property type="entry name" value="Chaperone J-domain"/>
    <property type="match status" value="1"/>
</dbReference>
<feature type="signal peptide" evidence="2">
    <location>
        <begin position="1"/>
        <end position="21"/>
    </location>
</feature>
<gene>
    <name evidence="4" type="ORF">CEUSTIGMA_g2958.t1</name>
</gene>
<keyword evidence="5" id="KW-1185">Reference proteome</keyword>
<evidence type="ECO:0000256" key="2">
    <source>
        <dbReference type="SAM" id="SignalP"/>
    </source>
</evidence>
<dbReference type="Pfam" id="PF01556">
    <property type="entry name" value="DnaJ_C"/>
    <property type="match status" value="1"/>
</dbReference>
<dbReference type="CDD" id="cd10747">
    <property type="entry name" value="DnaJ_C"/>
    <property type="match status" value="1"/>
</dbReference>
<name>A0A250WXK5_9CHLO</name>
<evidence type="ECO:0000259" key="3">
    <source>
        <dbReference type="PROSITE" id="PS50076"/>
    </source>
</evidence>
<feature type="chain" id="PRO_5013191035" description="J domain-containing protein" evidence="2">
    <location>
        <begin position="22"/>
        <end position="348"/>
    </location>
</feature>
<dbReference type="SMART" id="SM00271">
    <property type="entry name" value="DnaJ"/>
    <property type="match status" value="1"/>
</dbReference>
<dbReference type="InterPro" id="IPR051736">
    <property type="entry name" value="DnaJ-B11-like"/>
</dbReference>
<dbReference type="GO" id="GO:0051082">
    <property type="term" value="F:unfolded protein binding"/>
    <property type="evidence" value="ECO:0007669"/>
    <property type="project" value="InterPro"/>
</dbReference>
<sequence>MKAGALHLFLLLASNSLLVLAGKDYYEILQVSRGASESQIKRSYRKLAVQYHPDKVTGTEEEKAVAARKFADINNAYEALSDPSKREIYDRHGEEGLKQHGQQNAGRPGGGGSIFDMFFGGGFGGQQEEERTPKGHDVNADLYMTLKDLYLGRELKVVRDKAVIKPAPGKRDCKCKMKLETKQLGPGMFQQFQKQVCEKCENVKLDREGEILTVHVEPGMTPGQQISFFEEGEPVVDGEPGDLKFIIRQPPDARWERRGNDLLINETISLVDSLTGFSRDIEHLDGHKVTIGVQGVTKVGDYQYIANEGMPIYNTAGKFGNLFVNYFIEFPTSLTEQQKQAVRDLFPS</sequence>
<dbReference type="InterPro" id="IPR018253">
    <property type="entry name" value="DnaJ_domain_CS"/>
</dbReference>
<feature type="domain" description="J" evidence="3">
    <location>
        <begin position="24"/>
        <end position="93"/>
    </location>
</feature>
<organism evidence="4 5">
    <name type="scientific">Chlamydomonas eustigma</name>
    <dbReference type="NCBI Taxonomy" id="1157962"/>
    <lineage>
        <taxon>Eukaryota</taxon>
        <taxon>Viridiplantae</taxon>
        <taxon>Chlorophyta</taxon>
        <taxon>core chlorophytes</taxon>
        <taxon>Chlorophyceae</taxon>
        <taxon>CS clade</taxon>
        <taxon>Chlamydomonadales</taxon>
        <taxon>Chlamydomonadaceae</taxon>
        <taxon>Chlamydomonas</taxon>
    </lineage>
</organism>
<dbReference type="AlphaFoldDB" id="A0A250WXK5"/>
<dbReference type="FunFam" id="2.60.260.20:FF:000013">
    <property type="entry name" value="DnaJ subfamily B member 11"/>
    <property type="match status" value="1"/>
</dbReference>
<dbReference type="STRING" id="1157962.A0A250WXK5"/>
<dbReference type="SUPFAM" id="SSF49493">
    <property type="entry name" value="HSP40/DnaJ peptide-binding domain"/>
    <property type="match status" value="2"/>
</dbReference>
<dbReference type="Pfam" id="PF00226">
    <property type="entry name" value="DnaJ"/>
    <property type="match status" value="1"/>
</dbReference>
<evidence type="ECO:0000313" key="4">
    <source>
        <dbReference type="EMBL" id="GAX75515.1"/>
    </source>
</evidence>
<evidence type="ECO:0000313" key="5">
    <source>
        <dbReference type="Proteomes" id="UP000232323"/>
    </source>
</evidence>
<dbReference type="EMBL" id="BEGY01000012">
    <property type="protein sequence ID" value="GAX75515.1"/>
    <property type="molecule type" value="Genomic_DNA"/>
</dbReference>
<dbReference type="PROSITE" id="PS00636">
    <property type="entry name" value="DNAJ_1"/>
    <property type="match status" value="1"/>
</dbReference>
<dbReference type="Gene3D" id="1.10.287.110">
    <property type="entry name" value="DnaJ domain"/>
    <property type="match status" value="1"/>
</dbReference>
<keyword evidence="1 2" id="KW-0732">Signal</keyword>
<dbReference type="InterPro" id="IPR002939">
    <property type="entry name" value="DnaJ_C"/>
</dbReference>
<dbReference type="PRINTS" id="PR00625">
    <property type="entry name" value="JDOMAIN"/>
</dbReference>
<comment type="caution">
    <text evidence="4">The sequence shown here is derived from an EMBL/GenBank/DDBJ whole genome shotgun (WGS) entry which is preliminary data.</text>
</comment>
<dbReference type="InterPro" id="IPR008971">
    <property type="entry name" value="HSP40/DnaJ_pept-bd"/>
</dbReference>
<dbReference type="PROSITE" id="PS50076">
    <property type="entry name" value="DNAJ_2"/>
    <property type="match status" value="1"/>
</dbReference>